<reference evidence="3 4" key="1">
    <citation type="journal article" date="2016" name="Nat. Commun.">
        <title>Thousands of microbial genomes shed light on interconnected biogeochemical processes in an aquifer system.</title>
        <authorList>
            <person name="Anantharaman K."/>
            <person name="Brown C.T."/>
            <person name="Hug L.A."/>
            <person name="Sharon I."/>
            <person name="Castelle C.J."/>
            <person name="Probst A.J."/>
            <person name="Thomas B.C."/>
            <person name="Singh A."/>
            <person name="Wilkins M.J."/>
            <person name="Karaoz U."/>
            <person name="Brodie E.L."/>
            <person name="Williams K.H."/>
            <person name="Hubbard S.S."/>
            <person name="Banfield J.F."/>
        </authorList>
    </citation>
    <scope>NUCLEOTIDE SEQUENCE [LARGE SCALE GENOMIC DNA]</scope>
</reference>
<proteinExistence type="predicted"/>
<keyword evidence="1" id="KW-1133">Transmembrane helix</keyword>
<protein>
    <recommendedName>
        <fullName evidence="2">SPW repeat-containing integral membrane domain-containing protein</fullName>
    </recommendedName>
</protein>
<evidence type="ECO:0000313" key="3">
    <source>
        <dbReference type="EMBL" id="OGM91127.1"/>
    </source>
</evidence>
<evidence type="ECO:0000259" key="2">
    <source>
        <dbReference type="Pfam" id="PF03779"/>
    </source>
</evidence>
<organism evidence="3 4">
    <name type="scientific">Candidatus Wolfebacteria bacterium RIFCSPLOWO2_01_FULL_38_11</name>
    <dbReference type="NCBI Taxonomy" id="1802556"/>
    <lineage>
        <taxon>Bacteria</taxon>
        <taxon>Candidatus Wolfeibacteriota</taxon>
    </lineage>
</organism>
<sequence length="65" mass="7224">MKWLNWVNLVLGVWIIISPWVLDFAPYTPALWSNLVAGILILVFALWQLFGSDMGSGSSGPTMTQ</sequence>
<feature type="transmembrane region" description="Helical" evidence="1">
    <location>
        <begin position="6"/>
        <end position="24"/>
    </location>
</feature>
<keyword evidence="1" id="KW-0472">Membrane</keyword>
<accession>A0A1F8DR76</accession>
<evidence type="ECO:0000256" key="1">
    <source>
        <dbReference type="SAM" id="Phobius"/>
    </source>
</evidence>
<gene>
    <name evidence="3" type="ORF">A2999_01150</name>
</gene>
<dbReference type="Pfam" id="PF03779">
    <property type="entry name" value="SPW"/>
    <property type="match status" value="1"/>
</dbReference>
<feature type="domain" description="SPW repeat-containing integral membrane" evidence="2">
    <location>
        <begin position="3"/>
        <end position="51"/>
    </location>
</feature>
<evidence type="ECO:0000313" key="4">
    <source>
        <dbReference type="Proteomes" id="UP000178798"/>
    </source>
</evidence>
<dbReference type="Proteomes" id="UP000178798">
    <property type="component" value="Unassembled WGS sequence"/>
</dbReference>
<keyword evidence="1" id="KW-0812">Transmembrane</keyword>
<comment type="caution">
    <text evidence="3">The sequence shown here is derived from an EMBL/GenBank/DDBJ whole genome shotgun (WGS) entry which is preliminary data.</text>
</comment>
<name>A0A1F8DR76_9BACT</name>
<dbReference type="InterPro" id="IPR005530">
    <property type="entry name" value="SPW"/>
</dbReference>
<dbReference type="AlphaFoldDB" id="A0A1F8DR76"/>
<dbReference type="EMBL" id="MGIQ01000009">
    <property type="protein sequence ID" value="OGM91127.1"/>
    <property type="molecule type" value="Genomic_DNA"/>
</dbReference>
<dbReference type="STRING" id="1802556.A2999_01150"/>
<feature type="transmembrane region" description="Helical" evidence="1">
    <location>
        <begin position="31"/>
        <end position="50"/>
    </location>
</feature>